<protein>
    <submittedName>
        <fullName evidence="4">Uncharacterized protein</fullName>
    </submittedName>
</protein>
<evidence type="ECO:0000256" key="3">
    <source>
        <dbReference type="SAM" id="SignalP"/>
    </source>
</evidence>
<feature type="region of interest" description="Disordered" evidence="1">
    <location>
        <begin position="382"/>
        <end position="403"/>
    </location>
</feature>
<keyword evidence="2" id="KW-0812">Transmembrane</keyword>
<comment type="caution">
    <text evidence="4">The sequence shown here is derived from an EMBL/GenBank/DDBJ whole genome shotgun (WGS) entry which is preliminary data.</text>
</comment>
<feature type="chain" id="PRO_5044842118" evidence="3">
    <location>
        <begin position="26"/>
        <end position="403"/>
    </location>
</feature>
<evidence type="ECO:0000256" key="2">
    <source>
        <dbReference type="SAM" id="Phobius"/>
    </source>
</evidence>
<dbReference type="EMBL" id="JACVVK020000130">
    <property type="protein sequence ID" value="KAK7490125.1"/>
    <property type="molecule type" value="Genomic_DNA"/>
</dbReference>
<feature type="region of interest" description="Disordered" evidence="1">
    <location>
        <begin position="238"/>
        <end position="349"/>
    </location>
</feature>
<organism evidence="4 5">
    <name type="scientific">Batillaria attramentaria</name>
    <dbReference type="NCBI Taxonomy" id="370345"/>
    <lineage>
        <taxon>Eukaryota</taxon>
        <taxon>Metazoa</taxon>
        <taxon>Spiralia</taxon>
        <taxon>Lophotrochozoa</taxon>
        <taxon>Mollusca</taxon>
        <taxon>Gastropoda</taxon>
        <taxon>Caenogastropoda</taxon>
        <taxon>Sorbeoconcha</taxon>
        <taxon>Cerithioidea</taxon>
        <taxon>Batillariidae</taxon>
        <taxon>Batillaria</taxon>
    </lineage>
</organism>
<feature type="compositionally biased region" description="Polar residues" evidence="1">
    <location>
        <begin position="270"/>
        <end position="283"/>
    </location>
</feature>
<dbReference type="Proteomes" id="UP001519460">
    <property type="component" value="Unassembled WGS sequence"/>
</dbReference>
<evidence type="ECO:0000256" key="1">
    <source>
        <dbReference type="SAM" id="MobiDB-lite"/>
    </source>
</evidence>
<feature type="signal peptide" evidence="3">
    <location>
        <begin position="1"/>
        <end position="25"/>
    </location>
</feature>
<feature type="region of interest" description="Disordered" evidence="1">
    <location>
        <begin position="169"/>
        <end position="204"/>
    </location>
</feature>
<name>A0ABD0KS42_9CAEN</name>
<gene>
    <name evidence="4" type="ORF">BaRGS_00018647</name>
</gene>
<reference evidence="4 5" key="1">
    <citation type="journal article" date="2023" name="Sci. Data">
        <title>Genome assembly of the Korean intertidal mud-creeper Batillaria attramentaria.</title>
        <authorList>
            <person name="Patra A.K."/>
            <person name="Ho P.T."/>
            <person name="Jun S."/>
            <person name="Lee S.J."/>
            <person name="Kim Y."/>
            <person name="Won Y.J."/>
        </authorList>
    </citation>
    <scope>NUCLEOTIDE SEQUENCE [LARGE SCALE GENOMIC DNA]</scope>
    <source>
        <strain evidence="4">Wonlab-2016</strain>
    </source>
</reference>
<keyword evidence="2" id="KW-0472">Membrane</keyword>
<sequence>MKDRAFKGVFPVILTVFAACVYVNSQDTPSGCKNAETVASQCRHATAESGGAGNVARLESPWLCATGTSVVSLRFGYYMGRDSSKCRLSVLIIFEAEKLVGGRCGLFTAGIYIDDIVFGVQNTFPSSFYTCPTPPTTEQPATSSTPLPSVLTTGDSSISTEWISNNTFTTTEEKTSTSHPDVSVPFSSTIKDGEQNRQTGDENDGLGGGAVAGIVVALVVVAAVIALVVFFLLRRKRGEKSSSTSDRNDPSRAVSNLAYSPTDDPDTGVFNRNGSGPTETYYNTRAVPNVSDNTRANPRQDADAYEAVATRQTGGAYQTADGVRPNKSGNTVNGGSDGGKGKGDDQDEYNKLSFEPTRVVGPSGANHLYDSTGVTDTYNVLSHGNQETAVPKSTAADYDHVQK</sequence>
<keyword evidence="5" id="KW-1185">Reference proteome</keyword>
<accession>A0ABD0KS42</accession>
<evidence type="ECO:0000313" key="4">
    <source>
        <dbReference type="EMBL" id="KAK7490125.1"/>
    </source>
</evidence>
<keyword evidence="3" id="KW-0732">Signal</keyword>
<keyword evidence="2" id="KW-1133">Transmembrane helix</keyword>
<feature type="transmembrane region" description="Helical" evidence="2">
    <location>
        <begin position="206"/>
        <end position="233"/>
    </location>
</feature>
<dbReference type="PROSITE" id="PS51257">
    <property type="entry name" value="PROKAR_LIPOPROTEIN"/>
    <property type="match status" value="1"/>
</dbReference>
<proteinExistence type="predicted"/>
<dbReference type="PANTHER" id="PTHR16861:SF4">
    <property type="entry name" value="SH3 DOMAIN PROTEIN (AFU_ORTHOLOGUE AFUA_1G13610)"/>
    <property type="match status" value="1"/>
</dbReference>
<evidence type="ECO:0000313" key="5">
    <source>
        <dbReference type="Proteomes" id="UP001519460"/>
    </source>
</evidence>
<dbReference type="PANTHER" id="PTHR16861">
    <property type="entry name" value="GLYCOPROTEIN 38"/>
    <property type="match status" value="1"/>
</dbReference>
<feature type="compositionally biased region" description="Basic and acidic residues" evidence="1">
    <location>
        <begin position="339"/>
        <end position="349"/>
    </location>
</feature>
<dbReference type="AlphaFoldDB" id="A0ABD0KS42"/>